<feature type="compositionally biased region" description="Basic and acidic residues" evidence="1">
    <location>
        <begin position="21"/>
        <end position="44"/>
    </location>
</feature>
<feature type="region of interest" description="Disordered" evidence="1">
    <location>
        <begin position="1"/>
        <end position="97"/>
    </location>
</feature>
<reference evidence="3" key="2">
    <citation type="submission" date="2023-06" db="EMBL/GenBank/DDBJ databases">
        <authorList>
            <consortium name="Lawrence Berkeley National Laboratory"/>
            <person name="Haridas S."/>
            <person name="Hensen N."/>
            <person name="Bonometti L."/>
            <person name="Westerberg I."/>
            <person name="Brannstrom I.O."/>
            <person name="Guillou S."/>
            <person name="Cros-Aarteil S."/>
            <person name="Calhoun S."/>
            <person name="Kuo A."/>
            <person name="Mondo S."/>
            <person name="Pangilinan J."/>
            <person name="Riley R."/>
            <person name="Labutti K."/>
            <person name="Andreopoulos B."/>
            <person name="Lipzen A."/>
            <person name="Chen C."/>
            <person name="Yanf M."/>
            <person name="Daum C."/>
            <person name="Ng V."/>
            <person name="Clum A."/>
            <person name="Steindorff A."/>
            <person name="Ohm R."/>
            <person name="Martin F."/>
            <person name="Silar P."/>
            <person name="Natvig D."/>
            <person name="Lalanne C."/>
            <person name="Gautier V."/>
            <person name="Ament-Velasquez S.L."/>
            <person name="Kruys A."/>
            <person name="Hutchinson M.I."/>
            <person name="Powell A.J."/>
            <person name="Barry K."/>
            <person name="Miller A.N."/>
            <person name="Grigoriev I.V."/>
            <person name="Debuchy R."/>
            <person name="Gladieux P."/>
            <person name="Thoren M.H."/>
            <person name="Johannesson H."/>
        </authorList>
    </citation>
    <scope>NUCLEOTIDE SEQUENCE</scope>
    <source>
        <strain evidence="3">CBS 955.72</strain>
    </source>
</reference>
<evidence type="ECO:0000313" key="3">
    <source>
        <dbReference type="EMBL" id="KAK3349745.1"/>
    </source>
</evidence>
<dbReference type="AlphaFoldDB" id="A0AAJ0HFQ9"/>
<feature type="transmembrane region" description="Helical" evidence="2">
    <location>
        <begin position="235"/>
        <end position="255"/>
    </location>
</feature>
<keyword evidence="2" id="KW-0812">Transmembrane</keyword>
<keyword evidence="2" id="KW-0472">Membrane</keyword>
<sequence>MARCRRPVDDASDSDVSFLPEEDKLFDIKDHSDDLTKPTDIKDLGEDDNDDDNNNDDKDDNKLFGGNTYPPEYYHRGMDDSDDSKSDSKDYSPRSKRQLNEVEGLWQQFCTDILRCDSQECFKSISTKMLHRFFDWYLNQKVSQNGRRKQGTKKKSSLGTRWKVFRLMYKRAMGEKLNGKLNRKMHKVLEKLAKKHRLSSKQRENRCMTIDTLKEEIHTTLSTTKKLFDLSELHILAMLFLLLLTPASACPTSILRLRFSDIQVMVARNPGRGPYNILIWFTLEFTKTYLGEKDILHDSSLLLSPHVFLLGILFCHRVFQSPMLISATQLHHLNIHPGEVELLLPFRANMKDVCVFRHTVKTLTSYKISPTKPIPYGNISKSLQNLTLDHTNSVPFQKHYLRHQICADP</sequence>
<feature type="compositionally biased region" description="Basic and acidic residues" evidence="1">
    <location>
        <begin position="73"/>
        <end position="93"/>
    </location>
</feature>
<gene>
    <name evidence="3" type="ORF">B0T25DRAFT_570349</name>
</gene>
<comment type="caution">
    <text evidence="3">The sequence shown here is derived from an EMBL/GenBank/DDBJ whole genome shotgun (WGS) entry which is preliminary data.</text>
</comment>
<dbReference type="InterPro" id="IPR021842">
    <property type="entry name" value="DUF3435"/>
</dbReference>
<evidence type="ECO:0000313" key="4">
    <source>
        <dbReference type="Proteomes" id="UP001275084"/>
    </source>
</evidence>
<proteinExistence type="predicted"/>
<protein>
    <submittedName>
        <fullName evidence="3">Uncharacterized protein</fullName>
    </submittedName>
</protein>
<evidence type="ECO:0000256" key="2">
    <source>
        <dbReference type="SAM" id="Phobius"/>
    </source>
</evidence>
<feature type="compositionally biased region" description="Acidic residues" evidence="1">
    <location>
        <begin position="45"/>
        <end position="54"/>
    </location>
</feature>
<name>A0AAJ0HFQ9_9PEZI</name>
<keyword evidence="4" id="KW-1185">Reference proteome</keyword>
<dbReference type="PANTHER" id="PTHR37535">
    <property type="entry name" value="FLUG DOMAIN PROTEIN"/>
    <property type="match status" value="1"/>
</dbReference>
<organism evidence="3 4">
    <name type="scientific">Lasiosphaeria hispida</name>
    <dbReference type="NCBI Taxonomy" id="260671"/>
    <lineage>
        <taxon>Eukaryota</taxon>
        <taxon>Fungi</taxon>
        <taxon>Dikarya</taxon>
        <taxon>Ascomycota</taxon>
        <taxon>Pezizomycotina</taxon>
        <taxon>Sordariomycetes</taxon>
        <taxon>Sordariomycetidae</taxon>
        <taxon>Sordariales</taxon>
        <taxon>Lasiosphaeriaceae</taxon>
        <taxon>Lasiosphaeria</taxon>
    </lineage>
</organism>
<keyword evidence="2" id="KW-1133">Transmembrane helix</keyword>
<dbReference type="EMBL" id="JAUIQD010000005">
    <property type="protein sequence ID" value="KAK3349745.1"/>
    <property type="molecule type" value="Genomic_DNA"/>
</dbReference>
<evidence type="ECO:0000256" key="1">
    <source>
        <dbReference type="SAM" id="MobiDB-lite"/>
    </source>
</evidence>
<dbReference type="Pfam" id="PF11917">
    <property type="entry name" value="DUF3435"/>
    <property type="match status" value="1"/>
</dbReference>
<dbReference type="PANTHER" id="PTHR37535:SF2">
    <property type="entry name" value="FINGER DOMAIN PROTEIN, PUTATIVE (AFU_ORTHOLOGUE AFUA_6G09300)-RELATED"/>
    <property type="match status" value="1"/>
</dbReference>
<accession>A0AAJ0HFQ9</accession>
<reference evidence="3" key="1">
    <citation type="journal article" date="2023" name="Mol. Phylogenet. Evol.">
        <title>Genome-scale phylogeny and comparative genomics of the fungal order Sordariales.</title>
        <authorList>
            <person name="Hensen N."/>
            <person name="Bonometti L."/>
            <person name="Westerberg I."/>
            <person name="Brannstrom I.O."/>
            <person name="Guillou S."/>
            <person name="Cros-Aarteil S."/>
            <person name="Calhoun S."/>
            <person name="Haridas S."/>
            <person name="Kuo A."/>
            <person name="Mondo S."/>
            <person name="Pangilinan J."/>
            <person name="Riley R."/>
            <person name="LaButti K."/>
            <person name="Andreopoulos B."/>
            <person name="Lipzen A."/>
            <person name="Chen C."/>
            <person name="Yan M."/>
            <person name="Daum C."/>
            <person name="Ng V."/>
            <person name="Clum A."/>
            <person name="Steindorff A."/>
            <person name="Ohm R.A."/>
            <person name="Martin F."/>
            <person name="Silar P."/>
            <person name="Natvig D.O."/>
            <person name="Lalanne C."/>
            <person name="Gautier V."/>
            <person name="Ament-Velasquez S.L."/>
            <person name="Kruys A."/>
            <person name="Hutchinson M.I."/>
            <person name="Powell A.J."/>
            <person name="Barry K."/>
            <person name="Miller A.N."/>
            <person name="Grigoriev I.V."/>
            <person name="Debuchy R."/>
            <person name="Gladieux P."/>
            <person name="Hiltunen Thoren M."/>
            <person name="Johannesson H."/>
        </authorList>
    </citation>
    <scope>NUCLEOTIDE SEQUENCE</scope>
    <source>
        <strain evidence="3">CBS 955.72</strain>
    </source>
</reference>
<dbReference type="Proteomes" id="UP001275084">
    <property type="component" value="Unassembled WGS sequence"/>
</dbReference>